<evidence type="ECO:0008006" key="4">
    <source>
        <dbReference type="Google" id="ProtNLM"/>
    </source>
</evidence>
<dbReference type="PANTHER" id="PTHR38663:SF1">
    <property type="entry name" value="L-ORNITHINE N(5)-MONOOXYGENASE"/>
    <property type="match status" value="1"/>
</dbReference>
<dbReference type="AlphaFoldDB" id="A0A834CTU0"/>
<sequence>MVVVDVLIIGGGPHALTLASLLSSPETDTSSDRGHDPLLTPCSSEPQKFLQKTELSRNNGSNGKRKKKTTPGHHYTQEQQSKSSIQESVCPPLSFQVVDTYGEWAALWESQFAALSIPHLRSHALVHTDPFKKTALQEFVVRHERSEELHTLPDRVYILDKNTYFNDMRLGKKEKKRLHLPSSLKKSRGFQFARNKTEYGFL</sequence>
<evidence type="ECO:0000313" key="2">
    <source>
        <dbReference type="EMBL" id="KAF6732581.1"/>
    </source>
</evidence>
<reference evidence="2" key="1">
    <citation type="journal article" name="BMC Genomics">
        <title>Long-read sequencing and de novo genome assembly of marine medaka (Oryzias melastigma).</title>
        <authorList>
            <person name="Liang P."/>
            <person name="Saqib H.S.A."/>
            <person name="Ni X."/>
            <person name="Shen Y."/>
        </authorList>
    </citation>
    <scope>NUCLEOTIDE SEQUENCE</scope>
    <source>
        <strain evidence="2">Bigg-433</strain>
    </source>
</reference>
<accession>A0A834CTU0</accession>
<comment type="caution">
    <text evidence="2">The sequence shown here is derived from an EMBL/GenBank/DDBJ whole genome shotgun (WGS) entry which is preliminary data.</text>
</comment>
<proteinExistence type="predicted"/>
<dbReference type="EMBL" id="WKFB01000184">
    <property type="protein sequence ID" value="KAF6732581.1"/>
    <property type="molecule type" value="Genomic_DNA"/>
</dbReference>
<dbReference type="Proteomes" id="UP000646548">
    <property type="component" value="Unassembled WGS sequence"/>
</dbReference>
<name>A0A834CTU0_ORYME</name>
<organism evidence="2 3">
    <name type="scientific">Oryzias melastigma</name>
    <name type="common">Marine medaka</name>
    <dbReference type="NCBI Taxonomy" id="30732"/>
    <lineage>
        <taxon>Eukaryota</taxon>
        <taxon>Metazoa</taxon>
        <taxon>Chordata</taxon>
        <taxon>Craniata</taxon>
        <taxon>Vertebrata</taxon>
        <taxon>Euteleostomi</taxon>
        <taxon>Actinopterygii</taxon>
        <taxon>Neopterygii</taxon>
        <taxon>Teleostei</taxon>
        <taxon>Neoteleostei</taxon>
        <taxon>Acanthomorphata</taxon>
        <taxon>Ovalentaria</taxon>
        <taxon>Atherinomorphae</taxon>
        <taxon>Beloniformes</taxon>
        <taxon>Adrianichthyidae</taxon>
        <taxon>Oryziinae</taxon>
        <taxon>Oryzias</taxon>
    </lineage>
</organism>
<evidence type="ECO:0000256" key="1">
    <source>
        <dbReference type="SAM" id="MobiDB-lite"/>
    </source>
</evidence>
<evidence type="ECO:0000313" key="3">
    <source>
        <dbReference type="Proteomes" id="UP000646548"/>
    </source>
</evidence>
<gene>
    <name evidence="2" type="ORF">FQA47_011127</name>
</gene>
<feature type="region of interest" description="Disordered" evidence="1">
    <location>
        <begin position="24"/>
        <end position="85"/>
    </location>
</feature>
<protein>
    <recommendedName>
        <fullName evidence="4">L-ornithine N(5)-monooxygenase</fullName>
    </recommendedName>
</protein>
<dbReference type="PANTHER" id="PTHR38663">
    <property type="match status" value="1"/>
</dbReference>